<dbReference type="Proteomes" id="UP000179023">
    <property type="component" value="Unassembled WGS sequence"/>
</dbReference>
<dbReference type="PROSITE" id="PS50910">
    <property type="entry name" value="HEPN"/>
    <property type="match status" value="1"/>
</dbReference>
<proteinExistence type="predicted"/>
<organism evidence="2 3">
    <name type="scientific">Candidatus Sungbacteria bacterium RIFCSPHIGHO2_02_FULL_47_11</name>
    <dbReference type="NCBI Taxonomy" id="1802270"/>
    <lineage>
        <taxon>Bacteria</taxon>
        <taxon>Candidatus Sungiibacteriota</taxon>
    </lineage>
</organism>
<evidence type="ECO:0000313" key="3">
    <source>
        <dbReference type="Proteomes" id="UP000179023"/>
    </source>
</evidence>
<dbReference type="SUPFAM" id="SSF81593">
    <property type="entry name" value="Nucleotidyltransferase substrate binding subunit/domain"/>
    <property type="match status" value="1"/>
</dbReference>
<feature type="domain" description="HEPN" evidence="1">
    <location>
        <begin position="11"/>
        <end position="120"/>
    </location>
</feature>
<evidence type="ECO:0000259" key="1">
    <source>
        <dbReference type="PROSITE" id="PS50910"/>
    </source>
</evidence>
<accession>A0A1G2KFZ8</accession>
<evidence type="ECO:0000313" key="2">
    <source>
        <dbReference type="EMBL" id="OGZ98372.1"/>
    </source>
</evidence>
<name>A0A1G2KFZ8_9BACT</name>
<comment type="caution">
    <text evidence="2">The sequence shown here is derived from an EMBL/GenBank/DDBJ whole genome shotgun (WGS) entry which is preliminary data.</text>
</comment>
<dbReference type="EMBL" id="MHQI01000067">
    <property type="protein sequence ID" value="OGZ98372.1"/>
    <property type="molecule type" value="Genomic_DNA"/>
</dbReference>
<dbReference type="InterPro" id="IPR007842">
    <property type="entry name" value="HEPN_dom"/>
</dbReference>
<reference evidence="2 3" key="1">
    <citation type="journal article" date="2016" name="Nat. Commun.">
        <title>Thousands of microbial genomes shed light on interconnected biogeochemical processes in an aquifer system.</title>
        <authorList>
            <person name="Anantharaman K."/>
            <person name="Brown C.T."/>
            <person name="Hug L.A."/>
            <person name="Sharon I."/>
            <person name="Castelle C.J."/>
            <person name="Probst A.J."/>
            <person name="Thomas B.C."/>
            <person name="Singh A."/>
            <person name="Wilkins M.J."/>
            <person name="Karaoz U."/>
            <person name="Brodie E.L."/>
            <person name="Williams K.H."/>
            <person name="Hubbard S.S."/>
            <person name="Banfield J.F."/>
        </authorList>
    </citation>
    <scope>NUCLEOTIDE SEQUENCE [LARGE SCALE GENOMIC DNA]</scope>
</reference>
<dbReference type="Pfam" id="PF05168">
    <property type="entry name" value="HEPN"/>
    <property type="match status" value="1"/>
</dbReference>
<protein>
    <recommendedName>
        <fullName evidence="1">HEPN domain-containing protein</fullName>
    </recommendedName>
</protein>
<sequence>MELAEVISYWRRLGEEKWKTAEALMEKERYADALFFVHLSLEAVMKEAAVRHTGKEAPYIHDLPRLAYLAGLELLEEQKNQLEAVTTFNVRGRYDDYKLSLYKKATREYTREHLKKANDLRLWIQSQKQ</sequence>
<dbReference type="Gene3D" id="1.20.120.330">
    <property type="entry name" value="Nucleotidyltransferases domain 2"/>
    <property type="match status" value="1"/>
</dbReference>
<dbReference type="STRING" id="1802270.A3C07_03005"/>
<dbReference type="AlphaFoldDB" id="A0A1G2KFZ8"/>
<gene>
    <name evidence="2" type="ORF">A3C07_03005</name>
</gene>